<reference evidence="2" key="2">
    <citation type="submission" date="2015-01" db="EMBL/GenBank/DDBJ databases">
        <title>Evolutionary Origins and Diversification of the Mycorrhizal Mutualists.</title>
        <authorList>
            <consortium name="DOE Joint Genome Institute"/>
            <consortium name="Mycorrhizal Genomics Consortium"/>
            <person name="Kohler A."/>
            <person name="Kuo A."/>
            <person name="Nagy L.G."/>
            <person name="Floudas D."/>
            <person name="Copeland A."/>
            <person name="Barry K.W."/>
            <person name="Cichocki N."/>
            <person name="Veneault-Fourrey C."/>
            <person name="LaButti K."/>
            <person name="Lindquist E.A."/>
            <person name="Lipzen A."/>
            <person name="Lundell T."/>
            <person name="Morin E."/>
            <person name="Murat C."/>
            <person name="Riley R."/>
            <person name="Ohm R."/>
            <person name="Sun H."/>
            <person name="Tunlid A."/>
            <person name="Henrissat B."/>
            <person name="Grigoriev I.V."/>
            <person name="Hibbett D.S."/>
            <person name="Martin F."/>
        </authorList>
    </citation>
    <scope>NUCLEOTIDE SEQUENCE [LARGE SCALE GENOMIC DNA]</scope>
    <source>
        <strain evidence="2">MUT 4182</strain>
    </source>
</reference>
<dbReference type="Proteomes" id="UP000054248">
    <property type="component" value="Unassembled WGS sequence"/>
</dbReference>
<proteinExistence type="predicted"/>
<dbReference type="EMBL" id="KN823445">
    <property type="protein sequence ID" value="KIO17004.1"/>
    <property type="molecule type" value="Genomic_DNA"/>
</dbReference>
<dbReference type="HOGENOM" id="CLU_069690_0_0_1"/>
<protein>
    <submittedName>
        <fullName evidence="1">Glycoside hydrolase family 115 protein</fullName>
    </submittedName>
</protein>
<keyword evidence="2" id="KW-1185">Reference proteome</keyword>
<gene>
    <name evidence="1" type="ORF">M407DRAFT_33343</name>
</gene>
<dbReference type="GO" id="GO:0016787">
    <property type="term" value="F:hydrolase activity"/>
    <property type="evidence" value="ECO:0007669"/>
    <property type="project" value="UniProtKB-KW"/>
</dbReference>
<name>A0A0C3Q378_9AGAM</name>
<dbReference type="OrthoDB" id="3218915at2759"/>
<keyword evidence="1" id="KW-0378">Hydrolase</keyword>
<reference evidence="1 2" key="1">
    <citation type="submission" date="2014-04" db="EMBL/GenBank/DDBJ databases">
        <authorList>
            <consortium name="DOE Joint Genome Institute"/>
            <person name="Kuo A."/>
            <person name="Girlanda M."/>
            <person name="Perotto S."/>
            <person name="Kohler A."/>
            <person name="Nagy L.G."/>
            <person name="Floudas D."/>
            <person name="Copeland A."/>
            <person name="Barry K.W."/>
            <person name="Cichocki N."/>
            <person name="Veneault-Fourrey C."/>
            <person name="LaButti K."/>
            <person name="Lindquist E.A."/>
            <person name="Lipzen A."/>
            <person name="Lundell T."/>
            <person name="Morin E."/>
            <person name="Murat C."/>
            <person name="Sun H."/>
            <person name="Tunlid A."/>
            <person name="Henrissat B."/>
            <person name="Grigoriev I.V."/>
            <person name="Hibbett D.S."/>
            <person name="Martin F."/>
            <person name="Nordberg H.P."/>
            <person name="Cantor M.N."/>
            <person name="Hua S.X."/>
        </authorList>
    </citation>
    <scope>NUCLEOTIDE SEQUENCE [LARGE SCALE GENOMIC DNA]</scope>
    <source>
        <strain evidence="1 2">MUT 4182</strain>
    </source>
</reference>
<evidence type="ECO:0000313" key="1">
    <source>
        <dbReference type="EMBL" id="KIO17004.1"/>
    </source>
</evidence>
<sequence>MSEKSHPAHHLSSLSTMTSNRMLFNLPDADDYEFDFDANELMSLQSPISLTSSLLALSPISDLDLTFLPNSDLSTSPSDEILRATRWPKIYIILEKLSTILKQLPVHIDDFCEALCKYSDKTVTEELSIMVHEAQLRDSKRLEYYLVNITQDSYFEIIEYWLSDIDEGAIRDCVVRWADVATELGGACQIVARAVEGSSRQWALAERWLQDVGTKQKFLEENTAVHHWSIWWLDSREHLSPSTMALKIRLEPIRRCTQDLRQAIEQLGSFWEQLSSDIREVSRNKMSDSHALLISSGHGKELVKQWSAVTDLMRKLWFDRNRAANRVRKAPPGIVSTGMGHGA</sequence>
<organism evidence="1 2">
    <name type="scientific">Tulasnella calospora MUT 4182</name>
    <dbReference type="NCBI Taxonomy" id="1051891"/>
    <lineage>
        <taxon>Eukaryota</taxon>
        <taxon>Fungi</taxon>
        <taxon>Dikarya</taxon>
        <taxon>Basidiomycota</taxon>
        <taxon>Agaricomycotina</taxon>
        <taxon>Agaricomycetes</taxon>
        <taxon>Cantharellales</taxon>
        <taxon>Tulasnellaceae</taxon>
        <taxon>Tulasnella</taxon>
    </lineage>
</organism>
<dbReference type="AlphaFoldDB" id="A0A0C3Q378"/>
<accession>A0A0C3Q378</accession>
<evidence type="ECO:0000313" key="2">
    <source>
        <dbReference type="Proteomes" id="UP000054248"/>
    </source>
</evidence>